<sequence length="985" mass="109215">MAKTKWTRRRRLNMDTALLVDTINNEHTPTIPRVDDRYDFLGKPDGVGSISFYFSINDFGIGQGQNYIRLIGNCQDGGGTLNGWMVVLFKGTAEAANGNWTLGFFNGQHPVSWNWNYSNVEIKRNVTYHFVVTKNAGVIKNHLNAVEILPVVNAESLGTYSETTNPILLGGRNRMEGNENRAGFLISHVSFFNKILTEGEIKLIYRHGGVLPESAHESCIGYWPCQEKSGTRLYDRVEQYNNAKEHIAVKNGTFAGSSTEANDWVRGFQGAWSFAGGVATCPAYTGTALYQLGIPMQLGRSYKITFTLISFIGTGNFYVTLGYDTVAGTYNRSGNYTDVGTYSVILTTPPNSNNVLYLQTDGGVVVSVKDVKLAAVSHGPLEANHIHLLGYNGIQDVINHLDFQLSHPDWTYDSVTDTLAQAATSRQNATSVGVEMMVFDTEYCLRFFCTQANGATLIFLNAYGDYSTISGVTLGQNEIYFRGRGGNRISFVNNATPAGGFSAHSFSLEKLPDQSRYLLDKKQIFYPKIKFKDPNKYLEFPQRYTESTALNNSTTGGTFIIDFSGRKLISGTYLYVNNAFSIQVVDGQQIGLTSSPELLIVASIYHDENGSIARATASLGTRTSLKNTRVIITYRNDVSNFRRIKIAVDGVILADTAGDPAHKDVPIKSFGQAAYAFKVSGSDEVEGSFFQHFISAFSDAQIAAFGEYGKEVTSLDLLQYAHASTMNVGSFAGTNVLAGQGITATFKNFTEEELANSIVDYYGQLPELKNAVALLPSVTPIELPKTISSNSENIGMYFTIYVPDDIPNTFDLFFEMNCDGGGFNFYKGNMVIFLDVYYLLMIDAPMYPVLKKGFHSMVFQRKGRELHWYVNGIRRNIGHAGTGVVNEIFHTANPFYFRNITTHKFYNNADEIKIINYGLYEGNLTQKQALDMHNNMQFSNPINLTNWLCYYQFNLPGTSWKDQTGNCANAYCAASLPVATLDSLR</sequence>
<protein>
    <recommendedName>
        <fullName evidence="3">Concanavalin A-like lectin/glucanases superfamily protein</fullName>
    </recommendedName>
</protein>
<accession>A0ABS1C1W5</accession>
<evidence type="ECO:0008006" key="3">
    <source>
        <dbReference type="Google" id="ProtNLM"/>
    </source>
</evidence>
<dbReference type="Proteomes" id="UP000644147">
    <property type="component" value="Unassembled WGS sequence"/>
</dbReference>
<dbReference type="EMBL" id="JAEHFX010000004">
    <property type="protein sequence ID" value="MBK0403320.1"/>
    <property type="molecule type" value="Genomic_DNA"/>
</dbReference>
<reference evidence="1 2" key="1">
    <citation type="submission" date="2020-12" db="EMBL/GenBank/DDBJ databases">
        <title>Bacterial novel species Adhaeribacter sp. BT258 isolated from soil.</title>
        <authorList>
            <person name="Jung H.-Y."/>
        </authorList>
    </citation>
    <scope>NUCLEOTIDE SEQUENCE [LARGE SCALE GENOMIC DNA]</scope>
    <source>
        <strain evidence="1 2">BT258</strain>
    </source>
</reference>
<proteinExistence type="predicted"/>
<evidence type="ECO:0000313" key="1">
    <source>
        <dbReference type="EMBL" id="MBK0403320.1"/>
    </source>
</evidence>
<comment type="caution">
    <text evidence="1">The sequence shown here is derived from an EMBL/GenBank/DDBJ whole genome shotgun (WGS) entry which is preliminary data.</text>
</comment>
<keyword evidence="2" id="KW-1185">Reference proteome</keyword>
<dbReference type="SUPFAM" id="SSF49899">
    <property type="entry name" value="Concanavalin A-like lectins/glucanases"/>
    <property type="match status" value="1"/>
</dbReference>
<name>A0ABS1C1W5_9BACT</name>
<evidence type="ECO:0000313" key="2">
    <source>
        <dbReference type="Proteomes" id="UP000644147"/>
    </source>
</evidence>
<dbReference type="Gene3D" id="2.60.120.200">
    <property type="match status" value="1"/>
</dbReference>
<dbReference type="RefSeq" id="WP_200506072.1">
    <property type="nucleotide sequence ID" value="NZ_JAEHFX010000004.1"/>
</dbReference>
<organism evidence="1 2">
    <name type="scientific">Adhaeribacter terrigena</name>
    <dbReference type="NCBI Taxonomy" id="2793070"/>
    <lineage>
        <taxon>Bacteria</taxon>
        <taxon>Pseudomonadati</taxon>
        <taxon>Bacteroidota</taxon>
        <taxon>Cytophagia</taxon>
        <taxon>Cytophagales</taxon>
        <taxon>Hymenobacteraceae</taxon>
        <taxon>Adhaeribacter</taxon>
    </lineage>
</organism>
<gene>
    <name evidence="1" type="ORF">I5M27_10005</name>
</gene>
<dbReference type="InterPro" id="IPR013320">
    <property type="entry name" value="ConA-like_dom_sf"/>
</dbReference>